<proteinExistence type="predicted"/>
<dbReference type="PANTHER" id="PTHR43685">
    <property type="entry name" value="GLYCOSYLTRANSFERASE"/>
    <property type="match status" value="1"/>
</dbReference>
<evidence type="ECO:0000259" key="1">
    <source>
        <dbReference type="Pfam" id="PF00535"/>
    </source>
</evidence>
<comment type="caution">
    <text evidence="2">The sequence shown here is derived from an EMBL/GenBank/DDBJ whole genome shotgun (WGS) entry which is preliminary data.</text>
</comment>
<reference evidence="2 3" key="1">
    <citation type="submission" date="2017-12" db="EMBL/GenBank/DDBJ databases">
        <title>Sequencing the genomes of 1000 Actinobacteria strains.</title>
        <authorList>
            <person name="Klenk H.-P."/>
        </authorList>
    </citation>
    <scope>NUCLEOTIDE SEQUENCE [LARGE SCALE GENOMIC DNA]</scope>
    <source>
        <strain evidence="2 3">DSM 44489</strain>
    </source>
</reference>
<dbReference type="InterPro" id="IPR029044">
    <property type="entry name" value="Nucleotide-diphossugar_trans"/>
</dbReference>
<gene>
    <name evidence="2" type="ORF">ATK86_3388</name>
</gene>
<dbReference type="InterPro" id="IPR001173">
    <property type="entry name" value="Glyco_trans_2-like"/>
</dbReference>
<feature type="domain" description="Glycosyltransferase 2-like" evidence="1">
    <location>
        <begin position="13"/>
        <end position="172"/>
    </location>
</feature>
<dbReference type="PANTHER" id="PTHR43685:SF2">
    <property type="entry name" value="GLYCOSYLTRANSFERASE 2-LIKE DOMAIN-CONTAINING PROTEIN"/>
    <property type="match status" value="1"/>
</dbReference>
<dbReference type="InterPro" id="IPR050834">
    <property type="entry name" value="Glycosyltransf_2"/>
</dbReference>
<dbReference type="CDD" id="cd00761">
    <property type="entry name" value="Glyco_tranf_GTA_type"/>
    <property type="match status" value="1"/>
</dbReference>
<name>A0A2N3VBJ7_9NOCA</name>
<sequence>MRMSFTGSSAVLSVVVPALDEAAGIAACLERLVDQDTIDEIVVVDNGSTDNTREIVAELAARHPKIELISEPQPGVAFARNTGFDKARGDYLGRIDADTLVSPEWGATVRAHLDTHPDTMAVTGISTYHDSPIGIFLAAAIGGQERLGMIKTQPVGNVHGANMAIRRSAWEQVRAATTTRRDLHEDLDLALCLSKAKLRIDQLPTLRAEISARRRKTPPDVWWKYQLRGLQTIANQGYAVVPFHRAVITGAWIMHTSQWPIYRAWDFDRKRFSLRSGRPRVSPVGD</sequence>
<dbReference type="SUPFAM" id="SSF53448">
    <property type="entry name" value="Nucleotide-diphospho-sugar transferases"/>
    <property type="match status" value="1"/>
</dbReference>
<dbReference type="Gene3D" id="3.90.550.10">
    <property type="entry name" value="Spore Coat Polysaccharide Biosynthesis Protein SpsA, Chain A"/>
    <property type="match status" value="1"/>
</dbReference>
<dbReference type="Proteomes" id="UP000233766">
    <property type="component" value="Unassembled WGS sequence"/>
</dbReference>
<protein>
    <submittedName>
        <fullName evidence="2">Glycosyl transferase family 2</fullName>
    </submittedName>
</protein>
<dbReference type="AlphaFoldDB" id="A0A2N3VBJ7"/>
<organism evidence="2 3">
    <name type="scientific">Nocardia fluminea</name>
    <dbReference type="NCBI Taxonomy" id="134984"/>
    <lineage>
        <taxon>Bacteria</taxon>
        <taxon>Bacillati</taxon>
        <taxon>Actinomycetota</taxon>
        <taxon>Actinomycetes</taxon>
        <taxon>Mycobacteriales</taxon>
        <taxon>Nocardiaceae</taxon>
        <taxon>Nocardia</taxon>
    </lineage>
</organism>
<dbReference type="GO" id="GO:0016740">
    <property type="term" value="F:transferase activity"/>
    <property type="evidence" value="ECO:0007669"/>
    <property type="project" value="UniProtKB-KW"/>
</dbReference>
<keyword evidence="2" id="KW-0808">Transferase</keyword>
<evidence type="ECO:0000313" key="2">
    <source>
        <dbReference type="EMBL" id="PKV79002.1"/>
    </source>
</evidence>
<keyword evidence="3" id="KW-1185">Reference proteome</keyword>
<dbReference type="EMBL" id="PJMW01000002">
    <property type="protein sequence ID" value="PKV79002.1"/>
    <property type="molecule type" value="Genomic_DNA"/>
</dbReference>
<evidence type="ECO:0000313" key="3">
    <source>
        <dbReference type="Proteomes" id="UP000233766"/>
    </source>
</evidence>
<accession>A0A2N3VBJ7</accession>
<dbReference type="Pfam" id="PF00535">
    <property type="entry name" value="Glycos_transf_2"/>
    <property type="match status" value="1"/>
</dbReference>